<dbReference type="Pfam" id="PF17921">
    <property type="entry name" value="Integrase_H2C2"/>
    <property type="match status" value="1"/>
</dbReference>
<evidence type="ECO:0000313" key="3">
    <source>
        <dbReference type="EMBL" id="KAJ8868076.1"/>
    </source>
</evidence>
<evidence type="ECO:0000313" key="4">
    <source>
        <dbReference type="Proteomes" id="UP001159363"/>
    </source>
</evidence>
<dbReference type="InterPro" id="IPR043502">
    <property type="entry name" value="DNA/RNA_pol_sf"/>
</dbReference>
<dbReference type="EMBL" id="JARBHB010000015">
    <property type="protein sequence ID" value="KAJ8868076.1"/>
    <property type="molecule type" value="Genomic_DNA"/>
</dbReference>
<name>A0ABQ9G971_9NEOP</name>
<keyword evidence="4" id="KW-1185">Reference proteome</keyword>
<comment type="caution">
    <text evidence="3">The sequence shown here is derived from an EMBL/GenBank/DDBJ whole genome shotgun (WGS) entry which is preliminary data.</text>
</comment>
<dbReference type="PANTHER" id="PTHR37984">
    <property type="entry name" value="PROTEIN CBG26694"/>
    <property type="match status" value="1"/>
</dbReference>
<reference evidence="3 4" key="1">
    <citation type="submission" date="2023-02" db="EMBL/GenBank/DDBJ databases">
        <title>LHISI_Scaffold_Assembly.</title>
        <authorList>
            <person name="Stuart O.P."/>
            <person name="Cleave R."/>
            <person name="Magrath M.J.L."/>
            <person name="Mikheyev A.S."/>
        </authorList>
    </citation>
    <scope>NUCLEOTIDE SEQUENCE [LARGE SCALE GENOMIC DNA]</scope>
    <source>
        <strain evidence="3">Daus_M_001</strain>
        <tissue evidence="3">Leg muscle</tissue>
    </source>
</reference>
<evidence type="ECO:0000256" key="1">
    <source>
        <dbReference type="ARBA" id="ARBA00012493"/>
    </source>
</evidence>
<organism evidence="3 4">
    <name type="scientific">Dryococelus australis</name>
    <dbReference type="NCBI Taxonomy" id="614101"/>
    <lineage>
        <taxon>Eukaryota</taxon>
        <taxon>Metazoa</taxon>
        <taxon>Ecdysozoa</taxon>
        <taxon>Arthropoda</taxon>
        <taxon>Hexapoda</taxon>
        <taxon>Insecta</taxon>
        <taxon>Pterygota</taxon>
        <taxon>Neoptera</taxon>
        <taxon>Polyneoptera</taxon>
        <taxon>Phasmatodea</taxon>
        <taxon>Verophasmatodea</taxon>
        <taxon>Anareolatae</taxon>
        <taxon>Phasmatidae</taxon>
        <taxon>Eurycanthinae</taxon>
        <taxon>Dryococelus</taxon>
    </lineage>
</organism>
<dbReference type="PANTHER" id="PTHR37984:SF8">
    <property type="entry name" value="CCHC-TYPE DOMAIN-CONTAINING PROTEIN"/>
    <property type="match status" value="1"/>
</dbReference>
<dbReference type="Gene3D" id="3.30.70.270">
    <property type="match status" value="1"/>
</dbReference>
<dbReference type="InterPro" id="IPR041588">
    <property type="entry name" value="Integrase_H2C2"/>
</dbReference>
<dbReference type="Proteomes" id="UP001159363">
    <property type="component" value="Chromosome 14"/>
</dbReference>
<dbReference type="SUPFAM" id="SSF56672">
    <property type="entry name" value="DNA/RNA polymerases"/>
    <property type="match status" value="1"/>
</dbReference>
<protein>
    <recommendedName>
        <fullName evidence="1">RNA-directed DNA polymerase</fullName>
        <ecNumber evidence="1">2.7.7.49</ecNumber>
    </recommendedName>
</protein>
<accession>A0ABQ9G971</accession>
<dbReference type="SUPFAM" id="SSF53098">
    <property type="entry name" value="Ribonuclease H-like"/>
    <property type="match status" value="1"/>
</dbReference>
<evidence type="ECO:0000259" key="2">
    <source>
        <dbReference type="PROSITE" id="PS50994"/>
    </source>
</evidence>
<dbReference type="InterPro" id="IPR001584">
    <property type="entry name" value="Integrase_cat-core"/>
</dbReference>
<dbReference type="InterPro" id="IPR036397">
    <property type="entry name" value="RNaseH_sf"/>
</dbReference>
<dbReference type="EC" id="2.7.7.49" evidence="1"/>
<dbReference type="InterPro" id="IPR043128">
    <property type="entry name" value="Rev_trsase/Diguanyl_cyclase"/>
</dbReference>
<proteinExistence type="predicted"/>
<gene>
    <name evidence="3" type="ORF">PR048_031885</name>
</gene>
<sequence>MPRRGDKKAVMHLLGMYKYLSKFIPTFSECTAHLRNLTRNDVAVSWAPEHEMEFAQVKKFAFVVGPEMSIAGALSLTHLTDEETDLSYALLAVHNRWPVKEKVPQSLKSYFSIENCLSEAEGLFSFEDMVIVPKSLVPTMRNLVHECHFGVTKTKQRAHQCLFWLGMGADIENFSGTFDVWVSLPCNNKKEPLPWEIVGCDLIWFGGHHYLVSYVDNSSSSSVVNKLNYIFARLGVPDVLVSDNITFGSSEFAKFSKEWNFKLVLTSPRHSQSNGLAEKGVGIAKNILRRIYEWSLCELCIIGVP</sequence>
<feature type="domain" description="Integrase catalytic" evidence="2">
    <location>
        <begin position="211"/>
        <end position="305"/>
    </location>
</feature>
<dbReference type="Gene3D" id="3.30.420.10">
    <property type="entry name" value="Ribonuclease H-like superfamily/Ribonuclease H"/>
    <property type="match status" value="1"/>
</dbReference>
<dbReference type="PROSITE" id="PS50994">
    <property type="entry name" value="INTEGRASE"/>
    <property type="match status" value="1"/>
</dbReference>
<dbReference type="InterPro" id="IPR050951">
    <property type="entry name" value="Retrovirus_Pol_polyprotein"/>
</dbReference>
<dbReference type="InterPro" id="IPR012337">
    <property type="entry name" value="RNaseH-like_sf"/>
</dbReference>
<dbReference type="Gene3D" id="1.10.340.70">
    <property type="match status" value="1"/>
</dbReference>